<evidence type="ECO:0000313" key="2">
    <source>
        <dbReference type="Proteomes" id="UP000005950"/>
    </source>
</evidence>
<dbReference type="STRING" id="545696.HOLDEFILI_03798"/>
<dbReference type="eggNOG" id="ENOG5031UIW">
    <property type="taxonomic scope" value="Bacteria"/>
</dbReference>
<reference evidence="1 2" key="2">
    <citation type="submission" date="2009-02" db="EMBL/GenBank/DDBJ databases">
        <title>Draft genome sequence of Holdemania filiformis DSM 12042.</title>
        <authorList>
            <person name="Sudarsanam P."/>
            <person name="Ley R."/>
            <person name="Guruge J."/>
            <person name="Turnbaugh P.J."/>
            <person name="Mahowald M."/>
            <person name="Liep D."/>
            <person name="Gordon J."/>
        </authorList>
    </citation>
    <scope>NUCLEOTIDE SEQUENCE [LARGE SCALE GENOMIC DNA]</scope>
    <source>
        <strain evidence="1 2">DSM 12042</strain>
    </source>
</reference>
<dbReference type="HOGENOM" id="CLU_2034097_0_0_9"/>
<proteinExistence type="predicted"/>
<comment type="caution">
    <text evidence="1">The sequence shown here is derived from an EMBL/GenBank/DDBJ whole genome shotgun (WGS) entry which is preliminary data.</text>
</comment>
<gene>
    <name evidence="1" type="ORF">HOLDEFILI_03798</name>
</gene>
<reference evidence="1 2" key="1">
    <citation type="submission" date="2008-12" db="EMBL/GenBank/DDBJ databases">
        <authorList>
            <person name="Fulton L."/>
            <person name="Clifton S."/>
            <person name="Fulton B."/>
            <person name="Xu J."/>
            <person name="Minx P."/>
            <person name="Pepin K.H."/>
            <person name="Johnson M."/>
            <person name="Bhonagiri V."/>
            <person name="Nash W.E."/>
            <person name="Mardis E.R."/>
            <person name="Wilson R.K."/>
        </authorList>
    </citation>
    <scope>NUCLEOTIDE SEQUENCE [LARGE SCALE GENOMIC DNA]</scope>
    <source>
        <strain evidence="1 2">DSM 12042</strain>
    </source>
</reference>
<organism evidence="1 2">
    <name type="scientific">Holdemania filiformis DSM 12042</name>
    <dbReference type="NCBI Taxonomy" id="545696"/>
    <lineage>
        <taxon>Bacteria</taxon>
        <taxon>Bacillati</taxon>
        <taxon>Bacillota</taxon>
        <taxon>Erysipelotrichia</taxon>
        <taxon>Erysipelotrichales</taxon>
        <taxon>Erysipelotrichaceae</taxon>
        <taxon>Holdemania</taxon>
    </lineage>
</organism>
<sequence length="141" mass="16498">MKILRIQRIIKTWYRKEIEVMFEWVKGNAYTMLVTLYPNNFTLNNVAAAYFEDIRWCCIGLDREERKVAIRPVTKREVDLKLIPLEQLHKVSMGKGYARISNKALIEEIAQLTGIECNGIKVPAQFDEREKMLIIDLNNPV</sequence>
<dbReference type="AlphaFoldDB" id="B9YD82"/>
<accession>B9YD82</accession>
<name>B9YD82_9FIRM</name>
<protein>
    <submittedName>
        <fullName evidence="1">Uncharacterized protein</fullName>
    </submittedName>
</protein>
<dbReference type="Proteomes" id="UP000005950">
    <property type="component" value="Unassembled WGS sequence"/>
</dbReference>
<evidence type="ECO:0000313" key="1">
    <source>
        <dbReference type="EMBL" id="EEF66055.1"/>
    </source>
</evidence>
<dbReference type="EMBL" id="ACCF01000239">
    <property type="protein sequence ID" value="EEF66055.1"/>
    <property type="molecule type" value="Genomic_DNA"/>
</dbReference>